<dbReference type="RefSeq" id="WP_044887333.1">
    <property type="nucleotide sequence ID" value="NZ_JYFN01000049.1"/>
</dbReference>
<evidence type="ECO:0000259" key="5">
    <source>
        <dbReference type="PROSITE" id="PS51296"/>
    </source>
</evidence>
<protein>
    <submittedName>
        <fullName evidence="6">Ferredoxin subunit of nitrite reductase and ring-hydroxylating dioxygenase</fullName>
    </submittedName>
</protein>
<reference evidence="6 7" key="2">
    <citation type="journal article" date="2016" name="Genome Announc.">
        <title>Permanent Draft Genome Sequences for Two Variants of Frankia sp. Strain CpI1, the First Frankia Strain Isolated from Root Nodules of Comptonia peregrina.</title>
        <authorList>
            <person name="Oshone R."/>
            <person name="Hurst S.G.IV."/>
            <person name="Abebe-Akele F."/>
            <person name="Simpson S."/>
            <person name="Morris K."/>
            <person name="Thomas W.K."/>
            <person name="Tisa L.S."/>
        </authorList>
    </citation>
    <scope>NUCLEOTIDE SEQUENCE [LARGE SCALE GENOMIC DNA]</scope>
    <source>
        <strain evidence="7">CpI1-S</strain>
    </source>
</reference>
<evidence type="ECO:0000313" key="6">
    <source>
        <dbReference type="EMBL" id="KJE20857.1"/>
    </source>
</evidence>
<gene>
    <name evidence="6" type="ORF">FF36_04821</name>
</gene>
<dbReference type="InterPro" id="IPR017941">
    <property type="entry name" value="Rieske_2Fe-2S"/>
</dbReference>
<keyword evidence="1" id="KW-0001">2Fe-2S</keyword>
<evidence type="ECO:0000256" key="4">
    <source>
        <dbReference type="ARBA" id="ARBA00023014"/>
    </source>
</evidence>
<evidence type="ECO:0000256" key="2">
    <source>
        <dbReference type="ARBA" id="ARBA00022723"/>
    </source>
</evidence>
<dbReference type="Pfam" id="PF00355">
    <property type="entry name" value="Rieske"/>
    <property type="match status" value="1"/>
</dbReference>
<comment type="caution">
    <text evidence="6">The sequence shown here is derived from an EMBL/GenBank/DDBJ whole genome shotgun (WGS) entry which is preliminary data.</text>
</comment>
<dbReference type="Gene3D" id="2.102.10.10">
    <property type="entry name" value="Rieske [2Fe-2S] iron-sulphur domain"/>
    <property type="match status" value="1"/>
</dbReference>
<evidence type="ECO:0000256" key="3">
    <source>
        <dbReference type="ARBA" id="ARBA00023004"/>
    </source>
</evidence>
<dbReference type="PANTHER" id="PTHR21496:SF23">
    <property type="entry name" value="3-PHENYLPROPIONATE_CINNAMIC ACID DIOXYGENASE FERREDOXIN SUBUNIT"/>
    <property type="match status" value="1"/>
</dbReference>
<dbReference type="GO" id="GO:0004497">
    <property type="term" value="F:monooxygenase activity"/>
    <property type="evidence" value="ECO:0007669"/>
    <property type="project" value="UniProtKB-ARBA"/>
</dbReference>
<evidence type="ECO:0000256" key="1">
    <source>
        <dbReference type="ARBA" id="ARBA00022714"/>
    </source>
</evidence>
<feature type="domain" description="Rieske" evidence="5">
    <location>
        <begin position="206"/>
        <end position="301"/>
    </location>
</feature>
<name>A0A0D8BBV3_9ACTN</name>
<dbReference type="EMBL" id="JYFN01000049">
    <property type="protein sequence ID" value="KJE20857.1"/>
    <property type="molecule type" value="Genomic_DNA"/>
</dbReference>
<dbReference type="OrthoDB" id="9795104at2"/>
<proteinExistence type="predicted"/>
<dbReference type="InterPro" id="IPR036922">
    <property type="entry name" value="Rieske_2Fe-2S_sf"/>
</dbReference>
<keyword evidence="2" id="KW-0479">Metal-binding</keyword>
<dbReference type="Pfam" id="PF09990">
    <property type="entry name" value="DUF2231"/>
    <property type="match status" value="1"/>
</dbReference>
<keyword evidence="6" id="KW-0223">Dioxygenase</keyword>
<keyword evidence="6" id="KW-0560">Oxidoreductase</keyword>
<dbReference type="GO" id="GO:0046872">
    <property type="term" value="F:metal ion binding"/>
    <property type="evidence" value="ECO:0007669"/>
    <property type="project" value="UniProtKB-KW"/>
</dbReference>
<sequence>MRGSERVLDRLEREQALDPVAGRAHAFWSKALRSQRLRDLLSGRALGHPLHPAAVIVPAGTLLSATLLDVTGGPGLRPAARRLIGLGLLSAGPAAVAGWSDWLDTDGAERRVGLVHAACNIVGIGCYTASWWQRHRGSSGVAGSGVAGSGVAGSGVAANGTAANGLVASLAGATALGVGGWLGGHLAYALGVGVDTTAFQRGPADWTDVLAAGEVTTALRQAEVDGVPVLLTRVDGRIIAINDRCTHRGAPLSDGTRDGDCVQCPWHGSRFALTSGDVVQGPATRPQPVYEVRERAGRVELRRSEVRALRANPVGPSPARVSIG</sequence>
<dbReference type="InterPro" id="IPR019251">
    <property type="entry name" value="DUF2231_TM"/>
</dbReference>
<dbReference type="PATRIC" id="fig|1502723.3.peg.4796"/>
<evidence type="ECO:0000313" key="7">
    <source>
        <dbReference type="Proteomes" id="UP000032545"/>
    </source>
</evidence>
<dbReference type="GO" id="GO:0051537">
    <property type="term" value="F:2 iron, 2 sulfur cluster binding"/>
    <property type="evidence" value="ECO:0007669"/>
    <property type="project" value="UniProtKB-KW"/>
</dbReference>
<organism evidence="6 7">
    <name type="scientific">Frankia torreyi</name>
    <dbReference type="NCBI Taxonomy" id="1856"/>
    <lineage>
        <taxon>Bacteria</taxon>
        <taxon>Bacillati</taxon>
        <taxon>Actinomycetota</taxon>
        <taxon>Actinomycetes</taxon>
        <taxon>Frankiales</taxon>
        <taxon>Frankiaceae</taxon>
        <taxon>Frankia</taxon>
    </lineage>
</organism>
<reference evidence="7" key="1">
    <citation type="submission" date="2015-02" db="EMBL/GenBank/DDBJ databases">
        <title>Draft Genome of Frankia sp. CpI1-S.</title>
        <authorList>
            <person name="Oshone R.T."/>
            <person name="Ngom M."/>
            <person name="Ghodhbane-Gtari F."/>
            <person name="Gtari M."/>
            <person name="Morris K."/>
            <person name="Thomas K."/>
            <person name="Sen A."/>
            <person name="Tisa L.S."/>
        </authorList>
    </citation>
    <scope>NUCLEOTIDE SEQUENCE [LARGE SCALE GENOMIC DNA]</scope>
    <source>
        <strain evidence="7">CpI1-S</strain>
    </source>
</reference>
<keyword evidence="4" id="KW-0411">Iron-sulfur</keyword>
<dbReference type="GO" id="GO:0016705">
    <property type="term" value="F:oxidoreductase activity, acting on paired donors, with incorporation or reduction of molecular oxygen"/>
    <property type="evidence" value="ECO:0007669"/>
    <property type="project" value="UniProtKB-ARBA"/>
</dbReference>
<accession>A0A0D8BBV3</accession>
<dbReference type="PANTHER" id="PTHR21496">
    <property type="entry name" value="FERREDOXIN-RELATED"/>
    <property type="match status" value="1"/>
</dbReference>
<dbReference type="SUPFAM" id="SSF50022">
    <property type="entry name" value="ISP domain"/>
    <property type="match status" value="1"/>
</dbReference>
<dbReference type="GO" id="GO:0051213">
    <property type="term" value="F:dioxygenase activity"/>
    <property type="evidence" value="ECO:0007669"/>
    <property type="project" value="UniProtKB-KW"/>
</dbReference>
<dbReference type="Proteomes" id="UP000032545">
    <property type="component" value="Unassembled WGS sequence"/>
</dbReference>
<keyword evidence="7" id="KW-1185">Reference proteome</keyword>
<dbReference type="PROSITE" id="PS51296">
    <property type="entry name" value="RIESKE"/>
    <property type="match status" value="1"/>
</dbReference>
<dbReference type="AlphaFoldDB" id="A0A0D8BBV3"/>
<keyword evidence="3" id="KW-0408">Iron</keyword>